<feature type="region of interest" description="Disordered" evidence="9">
    <location>
        <begin position="457"/>
        <end position="494"/>
    </location>
</feature>
<dbReference type="AlphaFoldDB" id="A0A8J5QSM6"/>
<comment type="caution">
    <text evidence="11">The sequence shown here is derived from an EMBL/GenBank/DDBJ whole genome shotgun (WGS) entry which is preliminary data.</text>
</comment>
<dbReference type="RefSeq" id="XP_049262268.1">
    <property type="nucleotide sequence ID" value="XM_049408380.1"/>
</dbReference>
<gene>
    <name evidence="11" type="ORF">J8A68_004423</name>
</gene>
<dbReference type="OrthoDB" id="435275at2759"/>
<keyword evidence="8" id="KW-0175">Coiled coil</keyword>
<protein>
    <recommendedName>
        <fullName evidence="7">Enhancer of polycomb-like protein</fullName>
    </recommendedName>
</protein>
<feature type="domain" description="Enhancer of polycomb-like N-terminal" evidence="10">
    <location>
        <begin position="23"/>
        <end position="213"/>
    </location>
</feature>
<comment type="similarity">
    <text evidence="2 7">Belongs to the enhancer of polycomb family.</text>
</comment>
<name>A0A8J5QSM6_9ASCO</name>
<feature type="compositionally biased region" description="Low complexity" evidence="9">
    <location>
        <begin position="884"/>
        <end position="900"/>
    </location>
</feature>
<evidence type="ECO:0000256" key="1">
    <source>
        <dbReference type="ARBA" id="ARBA00004123"/>
    </source>
</evidence>
<feature type="region of interest" description="Disordered" evidence="9">
    <location>
        <begin position="1"/>
        <end position="72"/>
    </location>
</feature>
<evidence type="ECO:0000256" key="4">
    <source>
        <dbReference type="ARBA" id="ARBA00023163"/>
    </source>
</evidence>
<feature type="compositionally biased region" description="Polar residues" evidence="9">
    <location>
        <begin position="901"/>
        <end position="912"/>
    </location>
</feature>
<keyword evidence="3 7" id="KW-0805">Transcription regulation</keyword>
<evidence type="ECO:0000256" key="7">
    <source>
        <dbReference type="RuleBase" id="RU361124"/>
    </source>
</evidence>
<feature type="region of interest" description="Disordered" evidence="9">
    <location>
        <begin position="830"/>
        <end position="927"/>
    </location>
</feature>
<organism evidence="11 12">
    <name type="scientific">[Candida] subhashii</name>
    <dbReference type="NCBI Taxonomy" id="561895"/>
    <lineage>
        <taxon>Eukaryota</taxon>
        <taxon>Fungi</taxon>
        <taxon>Dikarya</taxon>
        <taxon>Ascomycota</taxon>
        <taxon>Saccharomycotina</taxon>
        <taxon>Pichiomycetes</taxon>
        <taxon>Debaryomycetaceae</taxon>
        <taxon>Spathaspora</taxon>
    </lineage>
</organism>
<comment type="function">
    <text evidence="6">Component of the NuA4 histone acetyltransferase complex which is involved in transcriptional activation of selected genes principally by acetylation of nucleosomal histone H4 and H2A. The NuA4 complex is also involved in DNA repair. Involved in gene silencing by neighboring heterochromatin, blockage of the silencing spreading along the chromosome, and required for cell cycle progression through G2/M.</text>
</comment>
<sequence length="927" mass="105821">MAILPAKTQSKAAKQHATGARFRQRKISVKQPLTIYKQRDLPSLDNELEPSQVHHLSASSNGTQPPRDLHSIETGVDKNEEDEVHLQQVINAAQKALMGSKTSGDDSSSKKEDIPVNVYIPTPDASRLWPEAHKYYNDQKFKEPKSNIKFSATVEDTVGVEYNMDEIDEEFFKDVLTKSYPKVPNAKKNKSDENTRKCTELEFETICDRLEKTIESRQPFLSMDPTNILSYEELSTYIIDQFKNSAKTSNPYVVSNGGNIEYLSTTTLKERLSKELNYEPFVTLFDKNPLAGESPTTSVRPIPKLFELFGKPIYEHWKERKIERKGKSIQPMLKFEDPNANEKDNDSDPYVCFRRREFRQARKTRRADTLGAERIRMLQKSLHRARDLVMCVNKRELLKLENLESEIEIFKLRCEGKNLKRAVGIKGDDYLYYPHKRKKIVKPKEDEEEKEIKRKERRKQEANAAAAAAAPAAVSKDKPQSVQQQAQDATSTSQAYVKLPPSKIPDMELVTVSLVLKEKNETIKRAVLEKLRKRKEQDKGFVNLTNDPYEPHFDISTNNNATELSHIPYSSIAATNFHQINTSNYIGEHLKKLLEEGKPLPGVRTFRGSNGELIPTKAFPHLSTLLQESIDSSKYNSSSYIAQLLQNIETNNFNAYNNGYGYQQRRQRTNEFDEEDKLSDPIARLRKRASRNNRVFIDRRGLISRPDDVLDEFMSFSDEENEEGKSKIPNVYDCRRDVVKRLDSNWSFDNDLSDYQNGAIEPFSLDPSKLNCISDETQSIRFGSMLLSKSYGLLKESVQQKQQLYMQQARMRALQQQQLANKQQAQAEQQAQIQQLQQQKDQQPSPQGPVKQKSNNQTPRSGQKQRPISPSASRPVSNNGPNKSSPSVSQTPSQTSSNSTRPHSVNNNNLTNRKIPIATPKEANPVG</sequence>
<evidence type="ECO:0000256" key="2">
    <source>
        <dbReference type="ARBA" id="ARBA00008035"/>
    </source>
</evidence>
<dbReference type="GO" id="GO:0005634">
    <property type="term" value="C:nucleus"/>
    <property type="evidence" value="ECO:0007669"/>
    <property type="project" value="UniProtKB-SubCell"/>
</dbReference>
<accession>A0A8J5QSM6</accession>
<dbReference type="GO" id="GO:0035267">
    <property type="term" value="C:NuA4 histone acetyltransferase complex"/>
    <property type="evidence" value="ECO:0007669"/>
    <property type="project" value="InterPro"/>
</dbReference>
<evidence type="ECO:0000259" key="10">
    <source>
        <dbReference type="Pfam" id="PF10513"/>
    </source>
</evidence>
<feature type="compositionally biased region" description="Polar residues" evidence="9">
    <location>
        <begin position="852"/>
        <end position="883"/>
    </location>
</feature>
<dbReference type="Pfam" id="PF10513">
    <property type="entry name" value="EPL1"/>
    <property type="match status" value="1"/>
</dbReference>
<evidence type="ECO:0000256" key="6">
    <source>
        <dbReference type="ARBA" id="ARBA00025513"/>
    </source>
</evidence>
<feature type="compositionally biased region" description="Low complexity" evidence="9">
    <location>
        <begin position="830"/>
        <end position="843"/>
    </location>
</feature>
<keyword evidence="4 7" id="KW-0804">Transcription</keyword>
<dbReference type="PANTHER" id="PTHR14898">
    <property type="entry name" value="ENHANCER OF POLYCOMB"/>
    <property type="match status" value="1"/>
</dbReference>
<keyword evidence="5 7" id="KW-0539">Nucleus</keyword>
<evidence type="ECO:0000256" key="5">
    <source>
        <dbReference type="ARBA" id="ARBA00023242"/>
    </source>
</evidence>
<dbReference type="EMBL" id="JAGSYN010000185">
    <property type="protein sequence ID" value="KAG7662035.1"/>
    <property type="molecule type" value="Genomic_DNA"/>
</dbReference>
<reference evidence="11 12" key="1">
    <citation type="journal article" date="2021" name="DNA Res.">
        <title>Genome analysis of Candida subhashii reveals its hybrid nature and dual mitochondrial genome conformations.</title>
        <authorList>
            <person name="Mixao V."/>
            <person name="Hegedusova E."/>
            <person name="Saus E."/>
            <person name="Pryszcz L.P."/>
            <person name="Cillingova A."/>
            <person name="Nosek J."/>
            <person name="Gabaldon T."/>
        </authorList>
    </citation>
    <scope>NUCLEOTIDE SEQUENCE [LARGE SCALE GENOMIC DNA]</scope>
    <source>
        <strain evidence="11 12">CBS 10753</strain>
    </source>
</reference>
<dbReference type="InterPro" id="IPR019542">
    <property type="entry name" value="Enhancer_polycomb-like_N"/>
</dbReference>
<evidence type="ECO:0000256" key="8">
    <source>
        <dbReference type="SAM" id="Coils"/>
    </source>
</evidence>
<feature type="coiled-coil region" evidence="8">
    <location>
        <begin position="393"/>
        <end position="420"/>
    </location>
</feature>
<evidence type="ECO:0000313" key="11">
    <source>
        <dbReference type="EMBL" id="KAG7662035.1"/>
    </source>
</evidence>
<keyword evidence="12" id="KW-1185">Reference proteome</keyword>
<evidence type="ECO:0000256" key="9">
    <source>
        <dbReference type="SAM" id="MobiDB-lite"/>
    </source>
</evidence>
<dbReference type="Proteomes" id="UP000694255">
    <property type="component" value="Unassembled WGS sequence"/>
</dbReference>
<evidence type="ECO:0000256" key="3">
    <source>
        <dbReference type="ARBA" id="ARBA00023015"/>
    </source>
</evidence>
<dbReference type="GeneID" id="73471223"/>
<dbReference type="InterPro" id="IPR024943">
    <property type="entry name" value="Enhancer_polycomb"/>
</dbReference>
<proteinExistence type="inferred from homology"/>
<feature type="compositionally biased region" description="Low complexity" evidence="9">
    <location>
        <begin position="480"/>
        <end position="494"/>
    </location>
</feature>
<dbReference type="GO" id="GO:0006357">
    <property type="term" value="P:regulation of transcription by RNA polymerase II"/>
    <property type="evidence" value="ECO:0007669"/>
    <property type="project" value="InterPro"/>
</dbReference>
<comment type="subcellular location">
    <subcellularLocation>
        <location evidence="1 7">Nucleus</location>
    </subcellularLocation>
</comment>
<feature type="compositionally biased region" description="Low complexity" evidence="9">
    <location>
        <begin position="462"/>
        <end position="473"/>
    </location>
</feature>
<evidence type="ECO:0000313" key="12">
    <source>
        <dbReference type="Proteomes" id="UP000694255"/>
    </source>
</evidence>